<feature type="compositionally biased region" description="Basic residues" evidence="1">
    <location>
        <begin position="170"/>
        <end position="180"/>
    </location>
</feature>
<dbReference type="Proteomes" id="UP001189429">
    <property type="component" value="Unassembled WGS sequence"/>
</dbReference>
<sequence>MWLDRALAVTEDAFWALGGSLLRCECRERAPFVRCEAAPADAPCGPHQVAGSCRHRGSMLDEISVFGALAEDEDTAVLPPGEAERFWPTGAAPRAAPRTAAPGRGPPGGDLFGRRRAAGAEGPAGRLSGAAWPLPPSPRSPSSPRAPPELPPPELLAPPGTSAPPAPPRRSGRACRRPRGILRAPGARAVPQHVTFCRDEAEVREIPLLQVRDLEVFQWSRSSGLEDAEDEGVETDSSDSC</sequence>
<comment type="caution">
    <text evidence="2">The sequence shown here is derived from an EMBL/GenBank/DDBJ whole genome shotgun (WGS) entry which is preliminary data.</text>
</comment>
<feature type="compositionally biased region" description="Acidic residues" evidence="1">
    <location>
        <begin position="226"/>
        <end position="241"/>
    </location>
</feature>
<organism evidence="2 3">
    <name type="scientific">Prorocentrum cordatum</name>
    <dbReference type="NCBI Taxonomy" id="2364126"/>
    <lineage>
        <taxon>Eukaryota</taxon>
        <taxon>Sar</taxon>
        <taxon>Alveolata</taxon>
        <taxon>Dinophyceae</taxon>
        <taxon>Prorocentrales</taxon>
        <taxon>Prorocentraceae</taxon>
        <taxon>Prorocentrum</taxon>
    </lineage>
</organism>
<proteinExistence type="predicted"/>
<feature type="compositionally biased region" description="Pro residues" evidence="1">
    <location>
        <begin position="133"/>
        <end position="168"/>
    </location>
</feature>
<evidence type="ECO:0000256" key="1">
    <source>
        <dbReference type="SAM" id="MobiDB-lite"/>
    </source>
</evidence>
<reference evidence="2" key="1">
    <citation type="submission" date="2023-10" db="EMBL/GenBank/DDBJ databases">
        <authorList>
            <person name="Chen Y."/>
            <person name="Shah S."/>
            <person name="Dougan E. K."/>
            <person name="Thang M."/>
            <person name="Chan C."/>
        </authorList>
    </citation>
    <scope>NUCLEOTIDE SEQUENCE [LARGE SCALE GENOMIC DNA]</scope>
</reference>
<feature type="region of interest" description="Disordered" evidence="1">
    <location>
        <begin position="80"/>
        <end position="184"/>
    </location>
</feature>
<dbReference type="EMBL" id="CAUYUJ010017904">
    <property type="protein sequence ID" value="CAK0878943.1"/>
    <property type="molecule type" value="Genomic_DNA"/>
</dbReference>
<accession>A0ABN9VZ31</accession>
<feature type="region of interest" description="Disordered" evidence="1">
    <location>
        <begin position="220"/>
        <end position="241"/>
    </location>
</feature>
<protein>
    <submittedName>
        <fullName evidence="2">Uncharacterized protein</fullName>
    </submittedName>
</protein>
<keyword evidence="3" id="KW-1185">Reference proteome</keyword>
<feature type="compositionally biased region" description="Low complexity" evidence="1">
    <location>
        <begin position="88"/>
        <end position="103"/>
    </location>
</feature>
<evidence type="ECO:0000313" key="3">
    <source>
        <dbReference type="Proteomes" id="UP001189429"/>
    </source>
</evidence>
<name>A0ABN9VZ31_9DINO</name>
<gene>
    <name evidence="2" type="ORF">PCOR1329_LOCUS62541</name>
</gene>
<evidence type="ECO:0000313" key="2">
    <source>
        <dbReference type="EMBL" id="CAK0878943.1"/>
    </source>
</evidence>